<dbReference type="NCBIfam" id="TIGR00797">
    <property type="entry name" value="matE"/>
    <property type="match status" value="1"/>
</dbReference>
<feature type="transmembrane region" description="Helical" evidence="10">
    <location>
        <begin position="12"/>
        <end position="33"/>
    </location>
</feature>
<dbReference type="PANTHER" id="PTHR43823:SF3">
    <property type="entry name" value="MULTIDRUG EXPORT PROTEIN MEPA"/>
    <property type="match status" value="1"/>
</dbReference>
<comment type="similarity">
    <text evidence="2">Belongs to the multi antimicrobial extrusion (MATE) (TC 2.A.66.1) family. MepA subfamily.</text>
</comment>
<evidence type="ECO:0000313" key="11">
    <source>
        <dbReference type="EMBL" id="KOA21507.1"/>
    </source>
</evidence>
<protein>
    <recommendedName>
        <fullName evidence="3">Multidrug export protein MepA</fullName>
    </recommendedName>
</protein>
<evidence type="ECO:0000313" key="12">
    <source>
        <dbReference type="Proteomes" id="UP000037043"/>
    </source>
</evidence>
<evidence type="ECO:0000256" key="9">
    <source>
        <dbReference type="ARBA" id="ARBA00023251"/>
    </source>
</evidence>
<dbReference type="Proteomes" id="UP000037043">
    <property type="component" value="Unassembled WGS sequence"/>
</dbReference>
<dbReference type="PANTHER" id="PTHR43823">
    <property type="entry name" value="SPORULATION PROTEIN YKVU"/>
    <property type="match status" value="1"/>
</dbReference>
<keyword evidence="7 10" id="KW-1133">Transmembrane helix</keyword>
<dbReference type="PIRSF" id="PIRSF006603">
    <property type="entry name" value="DinF"/>
    <property type="match status" value="1"/>
</dbReference>
<dbReference type="GO" id="GO:0015297">
    <property type="term" value="F:antiporter activity"/>
    <property type="evidence" value="ECO:0007669"/>
    <property type="project" value="InterPro"/>
</dbReference>
<keyword evidence="8 10" id="KW-0472">Membrane</keyword>
<keyword evidence="9" id="KW-0046">Antibiotic resistance</keyword>
<evidence type="ECO:0000256" key="10">
    <source>
        <dbReference type="SAM" id="Phobius"/>
    </source>
</evidence>
<feature type="transmembrane region" description="Helical" evidence="10">
    <location>
        <begin position="199"/>
        <end position="220"/>
    </location>
</feature>
<feature type="transmembrane region" description="Helical" evidence="10">
    <location>
        <begin position="139"/>
        <end position="160"/>
    </location>
</feature>
<feature type="transmembrane region" description="Helical" evidence="10">
    <location>
        <begin position="278"/>
        <end position="301"/>
    </location>
</feature>
<feature type="transmembrane region" description="Helical" evidence="10">
    <location>
        <begin position="365"/>
        <end position="383"/>
    </location>
</feature>
<dbReference type="GO" id="GO:0042910">
    <property type="term" value="F:xenobiotic transmembrane transporter activity"/>
    <property type="evidence" value="ECO:0007669"/>
    <property type="project" value="InterPro"/>
</dbReference>
<dbReference type="PATRIC" id="fig|1121318.3.peg.177"/>
<feature type="transmembrane region" description="Helical" evidence="10">
    <location>
        <begin position="395"/>
        <end position="419"/>
    </location>
</feature>
<comment type="caution">
    <text evidence="11">The sequence shown here is derived from an EMBL/GenBank/DDBJ whole genome shotgun (WGS) entry which is preliminary data.</text>
</comment>
<dbReference type="InterPro" id="IPR048279">
    <property type="entry name" value="MdtK-like"/>
</dbReference>
<feature type="transmembrane region" description="Helical" evidence="10">
    <location>
        <begin position="241"/>
        <end position="266"/>
    </location>
</feature>
<keyword evidence="5" id="KW-1003">Cell membrane</keyword>
<dbReference type="RefSeq" id="WP_052219778.1">
    <property type="nucleotide sequence ID" value="NZ_LHUR01000005.1"/>
</dbReference>
<feature type="transmembrane region" description="Helical" evidence="10">
    <location>
        <begin position="172"/>
        <end position="193"/>
    </location>
</feature>
<evidence type="ECO:0000256" key="4">
    <source>
        <dbReference type="ARBA" id="ARBA00022448"/>
    </source>
</evidence>
<evidence type="ECO:0000256" key="6">
    <source>
        <dbReference type="ARBA" id="ARBA00022692"/>
    </source>
</evidence>
<dbReference type="InterPro" id="IPR051327">
    <property type="entry name" value="MATE_MepA_subfamily"/>
</dbReference>
<feature type="transmembrane region" description="Helical" evidence="10">
    <location>
        <begin position="322"/>
        <end position="345"/>
    </location>
</feature>
<dbReference type="GO" id="GO:0005886">
    <property type="term" value="C:plasma membrane"/>
    <property type="evidence" value="ECO:0007669"/>
    <property type="project" value="UniProtKB-SubCell"/>
</dbReference>
<organism evidence="11 12">
    <name type="scientific">Clostridium homopropionicum DSM 5847</name>
    <dbReference type="NCBI Taxonomy" id="1121318"/>
    <lineage>
        <taxon>Bacteria</taxon>
        <taxon>Bacillati</taxon>
        <taxon>Bacillota</taxon>
        <taxon>Clostridia</taxon>
        <taxon>Eubacteriales</taxon>
        <taxon>Clostridiaceae</taxon>
        <taxon>Clostridium</taxon>
    </lineage>
</organism>
<feature type="transmembrane region" description="Helical" evidence="10">
    <location>
        <begin position="53"/>
        <end position="75"/>
    </location>
</feature>
<accession>A0A0L6ZEX6</accession>
<evidence type="ECO:0000256" key="5">
    <source>
        <dbReference type="ARBA" id="ARBA00022475"/>
    </source>
</evidence>
<evidence type="ECO:0000256" key="3">
    <source>
        <dbReference type="ARBA" id="ARBA00022106"/>
    </source>
</evidence>
<dbReference type="STRING" id="36844.SAMN04488501_10543"/>
<reference evidence="12" key="1">
    <citation type="submission" date="2015-08" db="EMBL/GenBank/DDBJ databases">
        <title>Genome sequence of the strict anaerobe Clostridium homopropionicum LuHBu1 (DSM 5847T).</title>
        <authorList>
            <person name="Poehlein A."/>
            <person name="Beck M."/>
            <person name="Schiel-Bengelsdorf B."/>
            <person name="Bengelsdorf F.R."/>
            <person name="Daniel R."/>
            <person name="Duerre P."/>
        </authorList>
    </citation>
    <scope>NUCLEOTIDE SEQUENCE [LARGE SCALE GENOMIC DNA]</scope>
    <source>
        <strain evidence="12">DSM 5847</strain>
    </source>
</reference>
<gene>
    <name evidence="11" type="primary">mepA_2</name>
    <name evidence="11" type="ORF">CLHOM_01780</name>
</gene>
<keyword evidence="12" id="KW-1185">Reference proteome</keyword>
<keyword evidence="4" id="KW-0813">Transport</keyword>
<dbReference type="AlphaFoldDB" id="A0A0L6ZEX6"/>
<sequence>MDKSKQLETGSISSLLLKFSVPAIIGMLVNAFYNLVDRIYIGNMGQGIGEKALAGLGITMPIMTTIMAFGMLVGIGSSTIVSLKLGEKNKDKAEEILGLAVLLNFTISILISIIGLLFITPILKIFGADADSIFYAKQYIIVILSCTVFQNMGFGINNIIRSEGNPKIAMRTMLVGAFLNIILDPIFIFDFGLGLGIKGAAIATVISQIINTLLVLHYFTSKNSGSILKLKKSNLKFNYNLMLDIFSIGLSPFTMQLAASCVSILYNKGLLKYGGNSAVAAMSIIVSISMIIFMPIFGINQGVQPILGYNYGAKQYARVKKALRLAILSGIFIASLGFIAIEFFPKLIFKVFAKDAPELIELGSRGIRIDLMFLPIIGYQVIASNYFQAIGKAKISLFLSFLRQVIVLIPIILILPNFLGLTGLWLSQPIADVVAAILTSFFLYKGMKELKQLEKLELSKIQTNGIISK</sequence>
<evidence type="ECO:0000256" key="2">
    <source>
        <dbReference type="ARBA" id="ARBA00008417"/>
    </source>
</evidence>
<dbReference type="EMBL" id="LHUR01000005">
    <property type="protein sequence ID" value="KOA21507.1"/>
    <property type="molecule type" value="Genomic_DNA"/>
</dbReference>
<evidence type="ECO:0000256" key="7">
    <source>
        <dbReference type="ARBA" id="ARBA00022989"/>
    </source>
</evidence>
<dbReference type="InterPro" id="IPR045070">
    <property type="entry name" value="MATE_MepA-like"/>
</dbReference>
<dbReference type="CDD" id="cd13143">
    <property type="entry name" value="MATE_MepA_like"/>
    <property type="match status" value="1"/>
</dbReference>
<dbReference type="GO" id="GO:0046677">
    <property type="term" value="P:response to antibiotic"/>
    <property type="evidence" value="ECO:0007669"/>
    <property type="project" value="UniProtKB-KW"/>
</dbReference>
<dbReference type="InterPro" id="IPR002528">
    <property type="entry name" value="MATE_fam"/>
</dbReference>
<dbReference type="Pfam" id="PF01554">
    <property type="entry name" value="MatE"/>
    <property type="match status" value="2"/>
</dbReference>
<feature type="transmembrane region" description="Helical" evidence="10">
    <location>
        <begin position="425"/>
        <end position="444"/>
    </location>
</feature>
<evidence type="ECO:0000256" key="1">
    <source>
        <dbReference type="ARBA" id="ARBA00004651"/>
    </source>
</evidence>
<feature type="transmembrane region" description="Helical" evidence="10">
    <location>
        <begin position="96"/>
        <end position="119"/>
    </location>
</feature>
<name>A0A0L6ZEX6_9CLOT</name>
<keyword evidence="6 10" id="KW-0812">Transmembrane</keyword>
<evidence type="ECO:0000256" key="8">
    <source>
        <dbReference type="ARBA" id="ARBA00023136"/>
    </source>
</evidence>
<proteinExistence type="inferred from homology"/>
<comment type="subcellular location">
    <subcellularLocation>
        <location evidence="1">Cell membrane</location>
        <topology evidence="1">Multi-pass membrane protein</topology>
    </subcellularLocation>
</comment>